<comment type="caution">
    <text evidence="4">The sequence shown here is derived from an EMBL/GenBank/DDBJ whole genome shotgun (WGS) entry which is preliminary data.</text>
</comment>
<dbReference type="GO" id="GO:0051213">
    <property type="term" value="F:dioxygenase activity"/>
    <property type="evidence" value="ECO:0007669"/>
    <property type="project" value="UniProtKB-KW"/>
</dbReference>
<dbReference type="Pfam" id="PF03060">
    <property type="entry name" value="NMO"/>
    <property type="match status" value="1"/>
</dbReference>
<dbReference type="Gene3D" id="3.20.20.70">
    <property type="entry name" value="Aldolase class I"/>
    <property type="match status" value="1"/>
</dbReference>
<evidence type="ECO:0000256" key="3">
    <source>
        <dbReference type="ARBA" id="ARBA00023002"/>
    </source>
</evidence>
<dbReference type="CDD" id="cd04730">
    <property type="entry name" value="NPD_like"/>
    <property type="match status" value="1"/>
</dbReference>
<organism evidence="4 5">
    <name type="scientific">Nocardiopsis composta</name>
    <dbReference type="NCBI Taxonomy" id="157465"/>
    <lineage>
        <taxon>Bacteria</taxon>
        <taxon>Bacillati</taxon>
        <taxon>Actinomycetota</taxon>
        <taxon>Actinomycetes</taxon>
        <taxon>Streptosporangiales</taxon>
        <taxon>Nocardiopsidaceae</taxon>
        <taxon>Nocardiopsis</taxon>
    </lineage>
</organism>
<dbReference type="PANTHER" id="PTHR32332:SF38">
    <property type="entry name" value="MONOOXYGENASE RV1533-RELATED"/>
    <property type="match status" value="1"/>
</dbReference>
<evidence type="ECO:0000313" key="4">
    <source>
        <dbReference type="EMBL" id="MBB5432783.1"/>
    </source>
</evidence>
<keyword evidence="4" id="KW-0223">Dioxygenase</keyword>
<name>A0A7W8QMZ8_9ACTN</name>
<reference evidence="4 5" key="1">
    <citation type="submission" date="2020-08" db="EMBL/GenBank/DDBJ databases">
        <title>Sequencing the genomes of 1000 actinobacteria strains.</title>
        <authorList>
            <person name="Klenk H.-P."/>
        </authorList>
    </citation>
    <scope>NUCLEOTIDE SEQUENCE [LARGE SCALE GENOMIC DNA]</scope>
    <source>
        <strain evidence="4 5">DSM 44551</strain>
    </source>
</reference>
<dbReference type="InterPro" id="IPR013785">
    <property type="entry name" value="Aldolase_TIM"/>
</dbReference>
<dbReference type="GO" id="GO:0018580">
    <property type="term" value="F:nitronate monooxygenase activity"/>
    <property type="evidence" value="ECO:0007669"/>
    <property type="project" value="InterPro"/>
</dbReference>
<gene>
    <name evidence="4" type="ORF">HDA36_002867</name>
</gene>
<keyword evidence="5" id="KW-1185">Reference proteome</keyword>
<sequence length="380" mass="40111">MRTRVTEMFGIELPIFAFSHCRDVVAAVSRAGGMGVLGALYFTPEELETELAWIDANAGGRPYGVDVVMPSRYEGAELGAGSGEELQRRLEGLIPDGHRRFVNGLLAEHDVPELTRAGAGRFLLGWTDATARPQVEVALRHPIALLANALGAPPADVVRQAHRHGVAVAGLASSRRHAAKQRAVGVDVVVAQGTEAGGHTGEVSTMVLVPEVVDEVAPAPVLAAGGIGDGRQMAAGMALGAEGVWTGSVWLATEEADTPAGALAQILRAGSRDTVRSRSMTGKPARMLRNDWTEAWERADSPGTLPMPLQFMLVSEALRRVGRVAHPTLTPSPVGQIVGSLNRVRPSSQVVYEFMTGFGDALDRLNAAAEGRPTPSPPSR</sequence>
<dbReference type="RefSeq" id="WP_184392304.1">
    <property type="nucleotide sequence ID" value="NZ_BAAAJD010000038.1"/>
</dbReference>
<protein>
    <submittedName>
        <fullName evidence="4">NAD(P)H-dependent flavin oxidoreductase YrpB (Nitropropane dioxygenase family)</fullName>
    </submittedName>
</protein>
<evidence type="ECO:0000256" key="1">
    <source>
        <dbReference type="ARBA" id="ARBA00022630"/>
    </source>
</evidence>
<keyword evidence="2" id="KW-0288">FMN</keyword>
<dbReference type="PANTHER" id="PTHR32332">
    <property type="entry name" value="2-NITROPROPANE DIOXYGENASE"/>
    <property type="match status" value="1"/>
</dbReference>
<dbReference type="SUPFAM" id="SSF51412">
    <property type="entry name" value="Inosine monophosphate dehydrogenase (IMPDH)"/>
    <property type="match status" value="1"/>
</dbReference>
<dbReference type="AlphaFoldDB" id="A0A7W8QMZ8"/>
<accession>A0A7W8QMZ8</accession>
<proteinExistence type="predicted"/>
<dbReference type="Proteomes" id="UP000572635">
    <property type="component" value="Unassembled WGS sequence"/>
</dbReference>
<evidence type="ECO:0000256" key="2">
    <source>
        <dbReference type="ARBA" id="ARBA00022643"/>
    </source>
</evidence>
<keyword evidence="3" id="KW-0560">Oxidoreductase</keyword>
<evidence type="ECO:0000313" key="5">
    <source>
        <dbReference type="Proteomes" id="UP000572635"/>
    </source>
</evidence>
<dbReference type="EMBL" id="JACHDB010000001">
    <property type="protein sequence ID" value="MBB5432783.1"/>
    <property type="molecule type" value="Genomic_DNA"/>
</dbReference>
<keyword evidence="1" id="KW-0285">Flavoprotein</keyword>
<dbReference type="InterPro" id="IPR004136">
    <property type="entry name" value="NMO"/>
</dbReference>